<dbReference type="InterPro" id="IPR050965">
    <property type="entry name" value="UPF0336/Enoyl-CoA_hydratase"/>
</dbReference>
<dbReference type="InterPro" id="IPR029069">
    <property type="entry name" value="HotDog_dom_sf"/>
</dbReference>
<evidence type="ECO:0000259" key="1">
    <source>
        <dbReference type="Pfam" id="PF13452"/>
    </source>
</evidence>
<dbReference type="AlphaFoldDB" id="A0A482YF41"/>
<protein>
    <submittedName>
        <fullName evidence="2">Acyl dehydratase</fullName>
    </submittedName>
</protein>
<evidence type="ECO:0000313" key="2">
    <source>
        <dbReference type="EMBL" id="RZV10352.1"/>
    </source>
</evidence>
<dbReference type="Proteomes" id="UP000291097">
    <property type="component" value="Unassembled WGS sequence"/>
</dbReference>
<name>A0A482YF41_9EURY</name>
<dbReference type="EMBL" id="SHMP01000004">
    <property type="protein sequence ID" value="RZV10352.1"/>
    <property type="molecule type" value="Genomic_DNA"/>
</dbReference>
<dbReference type="PANTHER" id="PTHR43437:SF3">
    <property type="entry name" value="HYDROXYACYL-THIOESTER DEHYDRATASE TYPE 2, MITOCHONDRIAL"/>
    <property type="match status" value="1"/>
</dbReference>
<sequence length="136" mass="15122">MDISHPPAEGDEYTFARTFDHEDVREFGELSGDQQPIHTEPDELGRLTVQGLLTATLPTKIGGDLRYIARSMTFEFVEPVYTGERITCTVRLESVAERDGYYDVESAAVCTDEDDEVVLRGEIDGLIPTDAFSEAT</sequence>
<dbReference type="GO" id="GO:0019171">
    <property type="term" value="F:(3R)-hydroxyacyl-[acyl-carrier-protein] dehydratase activity"/>
    <property type="evidence" value="ECO:0007669"/>
    <property type="project" value="TreeGrafter"/>
</dbReference>
<proteinExistence type="predicted"/>
<dbReference type="RefSeq" id="WP_130499879.1">
    <property type="nucleotide sequence ID" value="NZ_SHMP01000004.1"/>
</dbReference>
<dbReference type="OrthoDB" id="167740at2157"/>
<evidence type="ECO:0000313" key="3">
    <source>
        <dbReference type="Proteomes" id="UP000291097"/>
    </source>
</evidence>
<dbReference type="InterPro" id="IPR039569">
    <property type="entry name" value="FAS1-like_DH_region"/>
</dbReference>
<comment type="caution">
    <text evidence="2">The sequence shown here is derived from an EMBL/GenBank/DDBJ whole genome shotgun (WGS) entry which is preliminary data.</text>
</comment>
<organism evidence="2 3">
    <name type="scientific">Natrinema hispanicum</name>
    <dbReference type="NCBI Taxonomy" id="392421"/>
    <lineage>
        <taxon>Archaea</taxon>
        <taxon>Methanobacteriati</taxon>
        <taxon>Methanobacteriota</taxon>
        <taxon>Stenosarchaea group</taxon>
        <taxon>Halobacteria</taxon>
        <taxon>Halobacteriales</taxon>
        <taxon>Natrialbaceae</taxon>
        <taxon>Natrinema</taxon>
    </lineage>
</organism>
<feature type="domain" description="FAS1-like dehydratase" evidence="1">
    <location>
        <begin position="63"/>
        <end position="119"/>
    </location>
</feature>
<reference evidence="2 3" key="1">
    <citation type="submission" date="2019-02" db="EMBL/GenBank/DDBJ databases">
        <title>Genomic Encyclopedia of Archaeal and Bacterial Type Strains, Phase II (KMG-II): from individual species to whole genera.</title>
        <authorList>
            <person name="Goeker M."/>
        </authorList>
    </citation>
    <scope>NUCLEOTIDE SEQUENCE [LARGE SCALE GENOMIC DNA]</scope>
    <source>
        <strain evidence="2 3">DSM 18328</strain>
    </source>
</reference>
<dbReference type="SUPFAM" id="SSF54637">
    <property type="entry name" value="Thioesterase/thiol ester dehydrase-isomerase"/>
    <property type="match status" value="1"/>
</dbReference>
<accession>A0A482YF41</accession>
<dbReference type="Pfam" id="PF13452">
    <property type="entry name" value="FAS1_DH_region"/>
    <property type="match status" value="1"/>
</dbReference>
<gene>
    <name evidence="2" type="ORF">BDK88_1508</name>
</gene>
<dbReference type="PANTHER" id="PTHR43437">
    <property type="entry name" value="HYDROXYACYL-THIOESTER DEHYDRATASE TYPE 2, MITOCHONDRIAL-RELATED"/>
    <property type="match status" value="1"/>
</dbReference>
<dbReference type="GO" id="GO:0006633">
    <property type="term" value="P:fatty acid biosynthetic process"/>
    <property type="evidence" value="ECO:0007669"/>
    <property type="project" value="TreeGrafter"/>
</dbReference>
<dbReference type="Gene3D" id="3.10.129.10">
    <property type="entry name" value="Hotdog Thioesterase"/>
    <property type="match status" value="1"/>
</dbReference>